<evidence type="ECO:0000313" key="2">
    <source>
        <dbReference type="Proteomes" id="UP000516384"/>
    </source>
</evidence>
<gene>
    <name evidence="1" type="ORF">IAQ67_16450</name>
</gene>
<organism evidence="1 2">
    <name type="scientific">Paenibacillus peoriae</name>
    <dbReference type="NCBI Taxonomy" id="59893"/>
    <lineage>
        <taxon>Bacteria</taxon>
        <taxon>Bacillati</taxon>
        <taxon>Bacillota</taxon>
        <taxon>Bacilli</taxon>
        <taxon>Bacillales</taxon>
        <taxon>Paenibacillaceae</taxon>
        <taxon>Paenibacillus</taxon>
    </lineage>
</organism>
<dbReference type="RefSeq" id="WP_190297373.1">
    <property type="nucleotide sequence ID" value="NZ_CP061172.1"/>
</dbReference>
<dbReference type="AlphaFoldDB" id="A0A7H0Y319"/>
<evidence type="ECO:0000313" key="1">
    <source>
        <dbReference type="EMBL" id="QNR65477.1"/>
    </source>
</evidence>
<name>A0A7H0Y319_9BACL</name>
<protein>
    <submittedName>
        <fullName evidence="1">Uncharacterized protein</fullName>
    </submittedName>
</protein>
<proteinExistence type="predicted"/>
<reference evidence="1 2" key="1">
    <citation type="submission" date="2020-09" db="EMBL/GenBank/DDBJ databases">
        <title>Characterization of Paenibacillus peoriae strain ZF390 with broad-spectrum antimicrobial activity as a potential biocontrol agent.</title>
        <authorList>
            <person name="Li L."/>
            <person name="Zhao Y."/>
            <person name="Li B."/>
            <person name="Xie X."/>
        </authorList>
    </citation>
    <scope>NUCLEOTIDE SEQUENCE [LARGE SCALE GENOMIC DNA]</scope>
    <source>
        <strain evidence="1 2">ZF390</strain>
    </source>
</reference>
<sequence>MKSMSQIEYHIDELLREKEMLKKVEIEVKVDEFTRLLTEQPAKDEEELKRILMMLARDLKNIVEQ</sequence>
<accession>A0A7H0Y319</accession>
<dbReference type="EMBL" id="CP061172">
    <property type="protein sequence ID" value="QNR65477.1"/>
    <property type="molecule type" value="Genomic_DNA"/>
</dbReference>
<dbReference type="Proteomes" id="UP000516384">
    <property type="component" value="Chromosome"/>
</dbReference>